<name>A0A1H8Q5Q8_9EURY</name>
<evidence type="ECO:0000256" key="1">
    <source>
        <dbReference type="SAM" id="MobiDB-lite"/>
    </source>
</evidence>
<evidence type="ECO:0000313" key="3">
    <source>
        <dbReference type="Proteomes" id="UP000198775"/>
    </source>
</evidence>
<dbReference type="EMBL" id="FOCX01000013">
    <property type="protein sequence ID" value="SEO49592.1"/>
    <property type="molecule type" value="Genomic_DNA"/>
</dbReference>
<feature type="region of interest" description="Disordered" evidence="1">
    <location>
        <begin position="24"/>
        <end position="52"/>
    </location>
</feature>
<dbReference type="Proteomes" id="UP000198775">
    <property type="component" value="Unassembled WGS sequence"/>
</dbReference>
<gene>
    <name evidence="2" type="ORF">SAMN05216388_101373</name>
</gene>
<keyword evidence="3" id="KW-1185">Reference proteome</keyword>
<dbReference type="AlphaFoldDB" id="A0A1H8Q5Q8"/>
<accession>A0A1H8Q5Q8</accession>
<reference evidence="3" key="1">
    <citation type="submission" date="2016-10" db="EMBL/GenBank/DDBJ databases">
        <authorList>
            <person name="Varghese N."/>
            <person name="Submissions S."/>
        </authorList>
    </citation>
    <scope>NUCLEOTIDE SEQUENCE [LARGE SCALE GENOMIC DNA]</scope>
    <source>
        <strain evidence="3">IBRC-M 10043</strain>
    </source>
</reference>
<evidence type="ECO:0000313" key="2">
    <source>
        <dbReference type="EMBL" id="SEO49592.1"/>
    </source>
</evidence>
<sequence length="205" mass="22875">MCPNGSPRSPLTGLRVARDRPFRACGRSPHRERPFRAKMNVPSTPSGKPVGCAPRRLSRSSALCRRVVLADASLPRRQSHWTRTCSPGRTRAGLSRWTLAPARSPEDSLRSSSEPCLAARGSRCSPLASPWPPHGRPRTARQDGARCWKGVRFSGALSLAPRGRSRRRERERTDGSVGRDVEEIRDVVASRCRARERLQGYYNVR</sequence>
<protein>
    <submittedName>
        <fullName evidence="2">Uncharacterized protein</fullName>
    </submittedName>
</protein>
<organism evidence="2 3">
    <name type="scientific">Halorientalis persicus</name>
    <dbReference type="NCBI Taxonomy" id="1367881"/>
    <lineage>
        <taxon>Archaea</taxon>
        <taxon>Methanobacteriati</taxon>
        <taxon>Methanobacteriota</taxon>
        <taxon>Stenosarchaea group</taxon>
        <taxon>Halobacteria</taxon>
        <taxon>Halobacteriales</taxon>
        <taxon>Haloarculaceae</taxon>
        <taxon>Halorientalis</taxon>
    </lineage>
</organism>
<proteinExistence type="predicted"/>